<protein>
    <submittedName>
        <fullName evidence="1">Uncharacterized protein</fullName>
    </submittedName>
</protein>
<sequence>MQGPGGPLPTPLPAGDAGFGVCTSLDWRYFQLLEEWAWENVKGLGRLWLCFILSSSLSSSLWPVRGMREERVFYDYASFYYQQEGSFCNLCMKFMSFPGERRGLTGEGGGHAGGAGPGFLPLGRGEVWRGGTTQLT</sequence>
<evidence type="ECO:0000313" key="1">
    <source>
        <dbReference type="EMBL" id="CAK6446237.1"/>
    </source>
</evidence>
<dbReference type="Proteomes" id="UP001314169">
    <property type="component" value="Chromosome 5"/>
</dbReference>
<evidence type="ECO:0000313" key="2">
    <source>
        <dbReference type="Proteomes" id="UP001314169"/>
    </source>
</evidence>
<proteinExistence type="predicted"/>
<organism evidence="1 2">
    <name type="scientific">Pipistrellus nathusii</name>
    <name type="common">Nathusius' pipistrelle</name>
    <dbReference type="NCBI Taxonomy" id="59473"/>
    <lineage>
        <taxon>Eukaryota</taxon>
        <taxon>Metazoa</taxon>
        <taxon>Chordata</taxon>
        <taxon>Craniata</taxon>
        <taxon>Vertebrata</taxon>
        <taxon>Euteleostomi</taxon>
        <taxon>Mammalia</taxon>
        <taxon>Eutheria</taxon>
        <taxon>Laurasiatheria</taxon>
        <taxon>Chiroptera</taxon>
        <taxon>Yangochiroptera</taxon>
        <taxon>Vespertilionidae</taxon>
        <taxon>Pipistrellus</taxon>
    </lineage>
</organism>
<reference evidence="1" key="1">
    <citation type="submission" date="2023-12" db="EMBL/GenBank/DDBJ databases">
        <authorList>
            <person name="Brown T."/>
        </authorList>
    </citation>
    <scope>NUCLEOTIDE SEQUENCE</scope>
</reference>
<accession>A0ABP0A6U7</accession>
<keyword evidence="2" id="KW-1185">Reference proteome</keyword>
<name>A0ABP0A6U7_PIPNA</name>
<dbReference type="EMBL" id="OY882862">
    <property type="protein sequence ID" value="CAK6446237.1"/>
    <property type="molecule type" value="Genomic_DNA"/>
</dbReference>
<gene>
    <name evidence="1" type="ORF">MPIPNATIZW_LOCUS14543</name>
</gene>